<name>A0A3L8P2U4_9ACTN</name>
<proteinExistence type="predicted"/>
<dbReference type="Proteomes" id="UP000281708">
    <property type="component" value="Unassembled WGS sequence"/>
</dbReference>
<comment type="caution">
    <text evidence="1">The sequence shown here is derived from an EMBL/GenBank/DDBJ whole genome shotgun (WGS) entry which is preliminary data.</text>
</comment>
<evidence type="ECO:0000313" key="2">
    <source>
        <dbReference type="Proteomes" id="UP000281708"/>
    </source>
</evidence>
<protein>
    <submittedName>
        <fullName evidence="1">Uncharacterized protein</fullName>
    </submittedName>
</protein>
<reference evidence="1 2" key="1">
    <citation type="submission" date="2018-10" db="EMBL/GenBank/DDBJ databases">
        <title>Marmoricola sp. 4Q3S-7 whole genome shotgun sequence.</title>
        <authorList>
            <person name="Li F."/>
        </authorList>
    </citation>
    <scope>NUCLEOTIDE SEQUENCE [LARGE SCALE GENOMIC DNA]</scope>
    <source>
        <strain evidence="1 2">4Q3S-7</strain>
    </source>
</reference>
<dbReference type="EMBL" id="RDBE01000007">
    <property type="protein sequence ID" value="RLV49307.1"/>
    <property type="molecule type" value="Genomic_DNA"/>
</dbReference>
<keyword evidence="2" id="KW-1185">Reference proteome</keyword>
<evidence type="ECO:0000313" key="1">
    <source>
        <dbReference type="EMBL" id="RLV49307.1"/>
    </source>
</evidence>
<dbReference type="RefSeq" id="WP_121806409.1">
    <property type="nucleotide sequence ID" value="NZ_RDBE01000007.1"/>
</dbReference>
<organism evidence="1 2">
    <name type="scientific">Nocardioides mangrovicus</name>
    <dbReference type="NCBI Taxonomy" id="2478913"/>
    <lineage>
        <taxon>Bacteria</taxon>
        <taxon>Bacillati</taxon>
        <taxon>Actinomycetota</taxon>
        <taxon>Actinomycetes</taxon>
        <taxon>Propionibacteriales</taxon>
        <taxon>Nocardioidaceae</taxon>
        <taxon>Nocardioides</taxon>
    </lineage>
</organism>
<accession>A0A3L8P2U4</accession>
<gene>
    <name evidence="1" type="ORF">D9V37_12255</name>
</gene>
<dbReference type="AlphaFoldDB" id="A0A3L8P2U4"/>
<sequence>MMLRADDGRRVVDPSAEDVVAAIAALDGRQHTLLVLVGDRATLRITGGEPYLVVQFLAGDGEWLLVGDPDAEGEEQVVLAGERRSTLRRVLVGRRYAGAVAEHFRRKQKRRFGARWERVVIDA</sequence>